<organism evidence="1 2">
    <name type="scientific">Linum trigynum</name>
    <dbReference type="NCBI Taxonomy" id="586398"/>
    <lineage>
        <taxon>Eukaryota</taxon>
        <taxon>Viridiplantae</taxon>
        <taxon>Streptophyta</taxon>
        <taxon>Embryophyta</taxon>
        <taxon>Tracheophyta</taxon>
        <taxon>Spermatophyta</taxon>
        <taxon>Magnoliopsida</taxon>
        <taxon>eudicotyledons</taxon>
        <taxon>Gunneridae</taxon>
        <taxon>Pentapetalae</taxon>
        <taxon>rosids</taxon>
        <taxon>fabids</taxon>
        <taxon>Malpighiales</taxon>
        <taxon>Linaceae</taxon>
        <taxon>Linum</taxon>
    </lineage>
</organism>
<keyword evidence="2" id="KW-1185">Reference proteome</keyword>
<gene>
    <name evidence="1" type="ORF">LTRI10_LOCUS23797</name>
</gene>
<name>A0AAV2E938_9ROSI</name>
<accession>A0AAV2E938</accession>
<proteinExistence type="predicted"/>
<reference evidence="1 2" key="1">
    <citation type="submission" date="2024-04" db="EMBL/GenBank/DDBJ databases">
        <authorList>
            <person name="Fracassetti M."/>
        </authorList>
    </citation>
    <scope>NUCLEOTIDE SEQUENCE [LARGE SCALE GENOMIC DNA]</scope>
</reference>
<evidence type="ECO:0000313" key="1">
    <source>
        <dbReference type="EMBL" id="CAL1382476.1"/>
    </source>
</evidence>
<evidence type="ECO:0000313" key="2">
    <source>
        <dbReference type="Proteomes" id="UP001497516"/>
    </source>
</evidence>
<dbReference type="Proteomes" id="UP001497516">
    <property type="component" value="Chromosome 4"/>
</dbReference>
<protein>
    <submittedName>
        <fullName evidence="1">Uncharacterized protein</fullName>
    </submittedName>
</protein>
<dbReference type="AlphaFoldDB" id="A0AAV2E938"/>
<dbReference type="EMBL" id="OZ034817">
    <property type="protein sequence ID" value="CAL1382476.1"/>
    <property type="molecule type" value="Genomic_DNA"/>
</dbReference>
<sequence>MSFGFPFFYNNTITKWYNYWAITHHNAILSENLLPCVLRRSGWRRLSRFCRGGSAVPRPRESSPENHLNLMKTLWFNKGKNYATRRFTLDFDSIEKLRALVAIKQSRLEALS</sequence>